<name>A0ABM9WKN7_9GAMM</name>
<evidence type="ECO:0000256" key="5">
    <source>
        <dbReference type="ARBA" id="ARBA00022655"/>
    </source>
</evidence>
<dbReference type="Gene3D" id="1.10.1040.10">
    <property type="entry name" value="N-(1-d-carboxylethyl)-l-norvaline Dehydrogenase, domain 2"/>
    <property type="match status" value="1"/>
</dbReference>
<keyword evidence="14" id="KW-1185">Reference proteome</keyword>
<evidence type="ECO:0000256" key="6">
    <source>
        <dbReference type="ARBA" id="ARBA00022857"/>
    </source>
</evidence>
<evidence type="ECO:0000256" key="7">
    <source>
        <dbReference type="ARBA" id="ARBA00023002"/>
    </source>
</evidence>
<evidence type="ECO:0000256" key="9">
    <source>
        <dbReference type="ARBA" id="ARBA00048793"/>
    </source>
</evidence>
<dbReference type="Gene3D" id="3.40.50.720">
    <property type="entry name" value="NAD(P)-binding Rossmann-like Domain"/>
    <property type="match status" value="1"/>
</dbReference>
<dbReference type="PANTHER" id="PTHR43765:SF2">
    <property type="entry name" value="2-DEHYDROPANTOATE 2-REDUCTASE"/>
    <property type="match status" value="1"/>
</dbReference>
<evidence type="ECO:0000256" key="3">
    <source>
        <dbReference type="ARBA" id="ARBA00013014"/>
    </source>
</evidence>
<dbReference type="InterPro" id="IPR008927">
    <property type="entry name" value="6-PGluconate_DH-like_C_sf"/>
</dbReference>
<dbReference type="PANTHER" id="PTHR43765">
    <property type="entry name" value="2-DEHYDROPANTOATE 2-REDUCTASE-RELATED"/>
    <property type="match status" value="1"/>
</dbReference>
<dbReference type="EMBL" id="AAMX01000016">
    <property type="protein sequence ID" value="EAQ31454.1"/>
    <property type="molecule type" value="Genomic_DNA"/>
</dbReference>
<dbReference type="EC" id="1.1.1.169" evidence="3 10"/>
<comment type="function">
    <text evidence="10">Catalyzes the NADPH-dependent reduction of ketopantoate into pantoic acid.</text>
</comment>
<evidence type="ECO:0000256" key="1">
    <source>
        <dbReference type="ARBA" id="ARBA00004994"/>
    </source>
</evidence>
<dbReference type="Pfam" id="PF08546">
    <property type="entry name" value="ApbA_C"/>
    <property type="match status" value="1"/>
</dbReference>
<dbReference type="RefSeq" id="WP_006956483.1">
    <property type="nucleotide sequence ID" value="NZ_CH672408.1"/>
</dbReference>
<comment type="similarity">
    <text evidence="2 10">Belongs to the ketopantoate reductase family.</text>
</comment>
<dbReference type="Proteomes" id="UP000016543">
    <property type="component" value="Unassembled WGS sequence"/>
</dbReference>
<evidence type="ECO:0000259" key="12">
    <source>
        <dbReference type="Pfam" id="PF08546"/>
    </source>
</evidence>
<proteinExistence type="inferred from homology"/>
<evidence type="ECO:0000256" key="10">
    <source>
        <dbReference type="RuleBase" id="RU362068"/>
    </source>
</evidence>
<dbReference type="InterPro" id="IPR003710">
    <property type="entry name" value="ApbA"/>
</dbReference>
<comment type="caution">
    <text evidence="13">The sequence shown here is derived from an EMBL/GenBank/DDBJ whole genome shotgun (WGS) entry which is preliminary data.</text>
</comment>
<keyword evidence="7 10" id="KW-0560">Oxidoreductase</keyword>
<reference evidence="13 14" key="1">
    <citation type="submission" date="2006-01" db="EMBL/GenBank/DDBJ databases">
        <authorList>
            <person name="Brettar I."/>
            <person name="Hofle M."/>
            <person name="Ferriera S."/>
            <person name="Johnson J."/>
            <person name="Kravitz S."/>
            <person name="Halpern A."/>
            <person name="Remington K."/>
            <person name="Beeson K."/>
            <person name="Tran B."/>
            <person name="Rogers Y.-H."/>
            <person name="Friedman R."/>
            <person name="Venter J.C."/>
        </authorList>
    </citation>
    <scope>NUCLEOTIDE SEQUENCE [LARGE SCALE GENOMIC DNA]</scope>
    <source>
        <strain evidence="13 14">OS145</strain>
    </source>
</reference>
<evidence type="ECO:0000256" key="4">
    <source>
        <dbReference type="ARBA" id="ARBA00019465"/>
    </source>
</evidence>
<dbReference type="InterPro" id="IPR036291">
    <property type="entry name" value="NAD(P)-bd_dom_sf"/>
</dbReference>
<sequence>MSEHPKQLLLVGAGAIGQLIAHQWQCAKLPIVTLPRSPGRHADFFDYHFRDYQSARTELCRIPIINDSDFSSIQAVFIAVKAYDLESVFRRLDTLGVPHDRPIICAHNGLVDLTTSRPCYTWITTHGVTRSNRVTEHKGLGSDWIDARIQHHQQLTEQLHTAFPKLHFDADIKARQWQKFCLNCVINPLTAVNQCLNGELLKEQYHEQRRMLVSELVSLSQALGYRLNTADLLVLVEQVCEATAENQSSMLSDIKANRKTEIKALTGYALKKAAELGVNLPTHAALYHQFNQLYLR</sequence>
<gene>
    <name evidence="13" type="ORF">OS145_10090</name>
</gene>
<dbReference type="InterPro" id="IPR013332">
    <property type="entry name" value="KPR_N"/>
</dbReference>
<evidence type="ECO:0000256" key="8">
    <source>
        <dbReference type="ARBA" id="ARBA00032024"/>
    </source>
</evidence>
<keyword evidence="6 10" id="KW-0521">NADP</keyword>
<dbReference type="SUPFAM" id="SSF48179">
    <property type="entry name" value="6-phosphogluconate dehydrogenase C-terminal domain-like"/>
    <property type="match status" value="1"/>
</dbReference>
<organism evidence="13 14">
    <name type="scientific">Idiomarina baltica OS145</name>
    <dbReference type="NCBI Taxonomy" id="314276"/>
    <lineage>
        <taxon>Bacteria</taxon>
        <taxon>Pseudomonadati</taxon>
        <taxon>Pseudomonadota</taxon>
        <taxon>Gammaproteobacteria</taxon>
        <taxon>Alteromonadales</taxon>
        <taxon>Idiomarinaceae</taxon>
        <taxon>Idiomarina</taxon>
    </lineage>
</organism>
<evidence type="ECO:0000259" key="11">
    <source>
        <dbReference type="Pfam" id="PF02558"/>
    </source>
</evidence>
<accession>A0ABM9WKN7</accession>
<comment type="catalytic activity">
    <reaction evidence="9 10">
        <text>(R)-pantoate + NADP(+) = 2-dehydropantoate + NADPH + H(+)</text>
        <dbReference type="Rhea" id="RHEA:16233"/>
        <dbReference type="ChEBI" id="CHEBI:11561"/>
        <dbReference type="ChEBI" id="CHEBI:15378"/>
        <dbReference type="ChEBI" id="CHEBI:15980"/>
        <dbReference type="ChEBI" id="CHEBI:57783"/>
        <dbReference type="ChEBI" id="CHEBI:58349"/>
        <dbReference type="EC" id="1.1.1.169"/>
    </reaction>
</comment>
<dbReference type="InterPro" id="IPR050838">
    <property type="entry name" value="Ketopantoate_reductase"/>
</dbReference>
<dbReference type="SUPFAM" id="SSF51735">
    <property type="entry name" value="NAD(P)-binding Rossmann-fold domains"/>
    <property type="match status" value="1"/>
</dbReference>
<comment type="pathway">
    <text evidence="1 10">Cofactor biosynthesis; (R)-pantothenate biosynthesis; (R)-pantoate from 3-methyl-2-oxobutanoate: step 2/2.</text>
</comment>
<dbReference type="Pfam" id="PF02558">
    <property type="entry name" value="ApbA"/>
    <property type="match status" value="1"/>
</dbReference>
<evidence type="ECO:0000313" key="14">
    <source>
        <dbReference type="Proteomes" id="UP000016543"/>
    </source>
</evidence>
<dbReference type="InterPro" id="IPR013752">
    <property type="entry name" value="KPA_reductase"/>
</dbReference>
<keyword evidence="5 10" id="KW-0566">Pantothenate biosynthesis</keyword>
<evidence type="ECO:0000313" key="13">
    <source>
        <dbReference type="EMBL" id="EAQ31454.1"/>
    </source>
</evidence>
<dbReference type="InterPro" id="IPR013328">
    <property type="entry name" value="6PGD_dom2"/>
</dbReference>
<evidence type="ECO:0000256" key="2">
    <source>
        <dbReference type="ARBA" id="ARBA00007870"/>
    </source>
</evidence>
<feature type="domain" description="Ketopantoate reductase N-terminal" evidence="11">
    <location>
        <begin position="9"/>
        <end position="145"/>
    </location>
</feature>
<protein>
    <recommendedName>
        <fullName evidence="4 10">2-dehydropantoate 2-reductase</fullName>
        <ecNumber evidence="3 10">1.1.1.169</ecNumber>
    </recommendedName>
    <alternativeName>
        <fullName evidence="8 10">Ketopantoate reductase</fullName>
    </alternativeName>
</protein>
<feature type="domain" description="Ketopantoate reductase C-terminal" evidence="12">
    <location>
        <begin position="171"/>
        <end position="292"/>
    </location>
</feature>
<dbReference type="NCBIfam" id="TIGR00745">
    <property type="entry name" value="apbA_panE"/>
    <property type="match status" value="1"/>
</dbReference>